<keyword evidence="8" id="KW-0472">Membrane</keyword>
<feature type="transmembrane region" description="Helical" evidence="8">
    <location>
        <begin position="75"/>
        <end position="97"/>
    </location>
</feature>
<keyword evidence="4 7" id="KW-0862">Zinc</keyword>
<evidence type="ECO:0000256" key="6">
    <source>
        <dbReference type="PIRSR" id="PIRSR627057-1"/>
    </source>
</evidence>
<feature type="transmembrane region" description="Helical" evidence="8">
    <location>
        <begin position="189"/>
        <end position="212"/>
    </location>
</feature>
<evidence type="ECO:0000256" key="5">
    <source>
        <dbReference type="ARBA" id="ARBA00023049"/>
    </source>
</evidence>
<feature type="chain" id="PRO_5043907711" evidence="9">
    <location>
        <begin position="24"/>
        <end position="445"/>
    </location>
</feature>
<keyword evidence="2 7" id="KW-0479">Metal-binding</keyword>
<accession>A0AAU7DK55</accession>
<dbReference type="EMBL" id="CP121196">
    <property type="protein sequence ID" value="XBH18502.1"/>
    <property type="molecule type" value="Genomic_DNA"/>
</dbReference>
<dbReference type="InterPro" id="IPR032456">
    <property type="entry name" value="Peptidase_M48_N"/>
</dbReference>
<keyword evidence="1" id="KW-0645">Protease</keyword>
<evidence type="ECO:0000256" key="3">
    <source>
        <dbReference type="ARBA" id="ARBA00022801"/>
    </source>
</evidence>
<dbReference type="InterPro" id="IPR001915">
    <property type="entry name" value="Peptidase_M48"/>
</dbReference>
<evidence type="ECO:0000259" key="11">
    <source>
        <dbReference type="Pfam" id="PF16491"/>
    </source>
</evidence>
<keyword evidence="9" id="KW-0732">Signal</keyword>
<keyword evidence="3" id="KW-0378">Hydrolase</keyword>
<name>A0AAU7DK55_9BACT</name>
<feature type="signal peptide" evidence="9">
    <location>
        <begin position="1"/>
        <end position="23"/>
    </location>
</feature>
<feature type="binding site" evidence="7">
    <location>
        <position position="291"/>
    </location>
    <ligand>
        <name>Zn(2+)</name>
        <dbReference type="ChEBI" id="CHEBI:29105"/>
        <note>catalytic</note>
    </ligand>
</feature>
<dbReference type="GO" id="GO:0004222">
    <property type="term" value="F:metalloendopeptidase activity"/>
    <property type="evidence" value="ECO:0007669"/>
    <property type="project" value="InterPro"/>
</dbReference>
<keyword evidence="8" id="KW-1133">Transmembrane helix</keyword>
<comment type="cofactor">
    <cofactor evidence="7">
        <name>Zn(2+)</name>
        <dbReference type="ChEBI" id="CHEBI:29105"/>
    </cofactor>
    <text evidence="7">Binds 1 zinc ion per subunit.</text>
</comment>
<feature type="binding site" evidence="7">
    <location>
        <position position="371"/>
    </location>
    <ligand>
        <name>Zn(2+)</name>
        <dbReference type="ChEBI" id="CHEBI:29105"/>
        <note>catalytic</note>
    </ligand>
</feature>
<gene>
    <name evidence="12" type="ORF">P8935_03995</name>
</gene>
<evidence type="ECO:0000256" key="1">
    <source>
        <dbReference type="ARBA" id="ARBA00022670"/>
    </source>
</evidence>
<evidence type="ECO:0000256" key="7">
    <source>
        <dbReference type="PIRSR" id="PIRSR627057-2"/>
    </source>
</evidence>
<evidence type="ECO:0000256" key="9">
    <source>
        <dbReference type="SAM" id="SignalP"/>
    </source>
</evidence>
<dbReference type="GO" id="GO:0071586">
    <property type="term" value="P:CAAX-box protein processing"/>
    <property type="evidence" value="ECO:0007669"/>
    <property type="project" value="InterPro"/>
</dbReference>
<feature type="active site" evidence="6">
    <location>
        <position position="292"/>
    </location>
</feature>
<organism evidence="12">
    <name type="scientific">Telmatobacter sp. DSM 110680</name>
    <dbReference type="NCBI Taxonomy" id="3036704"/>
    <lineage>
        <taxon>Bacteria</taxon>
        <taxon>Pseudomonadati</taxon>
        <taxon>Acidobacteriota</taxon>
        <taxon>Terriglobia</taxon>
        <taxon>Terriglobales</taxon>
        <taxon>Acidobacteriaceae</taxon>
        <taxon>Telmatobacter</taxon>
    </lineage>
</organism>
<dbReference type="AlphaFoldDB" id="A0AAU7DK55"/>
<protein>
    <submittedName>
        <fullName evidence="12">M48 family metallopeptidase</fullName>
    </submittedName>
</protein>
<evidence type="ECO:0000256" key="8">
    <source>
        <dbReference type="SAM" id="Phobius"/>
    </source>
</evidence>
<dbReference type="RefSeq" id="WP_348263726.1">
    <property type="nucleotide sequence ID" value="NZ_CP121196.1"/>
</dbReference>
<dbReference type="InterPro" id="IPR027057">
    <property type="entry name" value="CAXX_Prtase_1"/>
</dbReference>
<dbReference type="CDD" id="cd07343">
    <property type="entry name" value="M48A_Zmpste24p_like"/>
    <property type="match status" value="1"/>
</dbReference>
<dbReference type="Pfam" id="PF16491">
    <property type="entry name" value="Peptidase_M48_N"/>
    <property type="match status" value="1"/>
</dbReference>
<feature type="transmembrane region" description="Helical" evidence="8">
    <location>
        <begin position="304"/>
        <end position="323"/>
    </location>
</feature>
<keyword evidence="8" id="KW-0812">Transmembrane</keyword>
<feature type="domain" description="Peptidase M48" evidence="10">
    <location>
        <begin position="223"/>
        <end position="424"/>
    </location>
</feature>
<dbReference type="Gene3D" id="3.30.2010.10">
    <property type="entry name" value="Metalloproteases ('zincins'), catalytic domain"/>
    <property type="match status" value="1"/>
</dbReference>
<dbReference type="Pfam" id="PF01435">
    <property type="entry name" value="Peptidase_M48"/>
    <property type="match status" value="1"/>
</dbReference>
<sequence length="445" mass="50228">MFDFSKKILAFALIAGAALSASAQPAIQPTVDITKVPAAAQASPQFDTDAATEAYMGMMPPAAVARSNAYFEGGYWLILWDFLYGVAVSLLLLNLLWSARMRDMAVRVTRYRWLQPLPYAILFVLADTVLGFPLEYYENYAREHKYGLATQSFGPWMGDEFKELLVSLVIASIAMLILFAIVRRFPNSWWIWGAAATMCLMTILIAIGPVFLQPIFNSPKKLEDPKITAPILRMAHANGIPTNDVWQIDASRQTTRMSANVSGFGNTMRITLNDNLIQRGSPEEIQAVMGHEMGHYVMNHISKILMFFLILIVLSFAYLFWGIKWALSRWGERWQISSVSDPAVVPLVMLMVSILMFVLTPINNSFVRMQEKEADMFGLNASRQPDGFAQAAIHLGEYRKMRPGPIEEFLFYDHPSGYNRIHSAMVWKSQNLELFKPSTEQISKP</sequence>
<keyword evidence="5" id="KW-0482">Metalloprotease</keyword>
<evidence type="ECO:0000256" key="4">
    <source>
        <dbReference type="ARBA" id="ARBA00022833"/>
    </source>
</evidence>
<feature type="binding site" evidence="7">
    <location>
        <position position="295"/>
    </location>
    <ligand>
        <name>Zn(2+)</name>
        <dbReference type="ChEBI" id="CHEBI:29105"/>
        <note>catalytic</note>
    </ligand>
</feature>
<reference evidence="12" key="1">
    <citation type="submission" date="2023-03" db="EMBL/GenBank/DDBJ databases">
        <title>Edaphobacter sp.</title>
        <authorList>
            <person name="Huber K.J."/>
            <person name="Papendorf J."/>
            <person name="Pilke C."/>
            <person name="Bunk B."/>
            <person name="Sproeer C."/>
            <person name="Pester M."/>
        </authorList>
    </citation>
    <scope>NUCLEOTIDE SEQUENCE</scope>
    <source>
        <strain evidence="12">DSM 110680</strain>
    </source>
</reference>
<evidence type="ECO:0000256" key="2">
    <source>
        <dbReference type="ARBA" id="ARBA00022723"/>
    </source>
</evidence>
<proteinExistence type="predicted"/>
<evidence type="ECO:0000259" key="10">
    <source>
        <dbReference type="Pfam" id="PF01435"/>
    </source>
</evidence>
<dbReference type="PANTHER" id="PTHR10120">
    <property type="entry name" value="CAAX PRENYL PROTEASE 1"/>
    <property type="match status" value="1"/>
</dbReference>
<feature type="transmembrane region" description="Helical" evidence="8">
    <location>
        <begin position="164"/>
        <end position="183"/>
    </location>
</feature>
<evidence type="ECO:0000313" key="12">
    <source>
        <dbReference type="EMBL" id="XBH18502.1"/>
    </source>
</evidence>
<feature type="domain" description="CAAX prenyl protease 1 N-terminal" evidence="11">
    <location>
        <begin position="53"/>
        <end position="217"/>
    </location>
</feature>
<feature type="transmembrane region" description="Helical" evidence="8">
    <location>
        <begin position="343"/>
        <end position="362"/>
    </location>
</feature>
<dbReference type="GO" id="GO:0046872">
    <property type="term" value="F:metal ion binding"/>
    <property type="evidence" value="ECO:0007669"/>
    <property type="project" value="UniProtKB-KW"/>
</dbReference>
<feature type="active site" description="Proton donor" evidence="6">
    <location>
        <position position="375"/>
    </location>
</feature>